<evidence type="ECO:0000259" key="4">
    <source>
        <dbReference type="PROSITE" id="PS50887"/>
    </source>
</evidence>
<dbReference type="NCBIfam" id="TIGR00254">
    <property type="entry name" value="GGDEF"/>
    <property type="match status" value="1"/>
</dbReference>
<evidence type="ECO:0000313" key="5">
    <source>
        <dbReference type="EMBL" id="EPE99183.1"/>
    </source>
</evidence>
<evidence type="ECO:0000256" key="3">
    <source>
        <dbReference type="SAM" id="MobiDB-lite"/>
    </source>
</evidence>
<evidence type="ECO:0000256" key="2">
    <source>
        <dbReference type="ARBA" id="ARBA00034247"/>
    </source>
</evidence>
<sequence>MRTAPNSQVQREAAQRPASAPTDLQRIAQHMTRLAIAGLPRNYELLHEAIIGQNAALAQDIAALGPSPRQASLDEIGLKYRLVSHCGLASEISHAETSRMLRDAADRLSDSLRQKQAFLRAAERTLQSIAGNADQNLGAIMSEMEYLSTSLSNVLASEKDIEARLKSDVERLEAIELGIAAAHSASATDKLTGIPNRIALNKAIADLYEREEGAAGSALIMVDVDDFKAFNSRYGTQVGTRVLKKLADLFRKSIKKNDLVARIDGDEFAFLFANVGMQEALAIADRLRASVEDHMTFAASDNAASAGLTISLGIALSADATTASQLQANARVALHTAQSNRRQPVQAFGR</sequence>
<dbReference type="HOGENOM" id="CLU_000445_11_5_5"/>
<accession>S3IK42</accession>
<dbReference type="Proteomes" id="UP000014411">
    <property type="component" value="Unassembled WGS sequence"/>
</dbReference>
<dbReference type="PROSITE" id="PS50887">
    <property type="entry name" value="GGDEF"/>
    <property type="match status" value="1"/>
</dbReference>
<dbReference type="InterPro" id="IPR000160">
    <property type="entry name" value="GGDEF_dom"/>
</dbReference>
<dbReference type="InterPro" id="IPR029787">
    <property type="entry name" value="Nucleotide_cyclase"/>
</dbReference>
<feature type="region of interest" description="Disordered" evidence="3">
    <location>
        <begin position="1"/>
        <end position="22"/>
    </location>
</feature>
<dbReference type="Pfam" id="PF00990">
    <property type="entry name" value="GGDEF"/>
    <property type="match status" value="1"/>
</dbReference>
<dbReference type="SUPFAM" id="SSF55073">
    <property type="entry name" value="Nucleotide cyclase"/>
    <property type="match status" value="1"/>
</dbReference>
<organism evidence="5 6">
    <name type="scientific">Rhizobium grahamii CCGE 502</name>
    <dbReference type="NCBI Taxonomy" id="990285"/>
    <lineage>
        <taxon>Bacteria</taxon>
        <taxon>Pseudomonadati</taxon>
        <taxon>Pseudomonadota</taxon>
        <taxon>Alphaproteobacteria</taxon>
        <taxon>Hyphomicrobiales</taxon>
        <taxon>Rhizobiaceae</taxon>
        <taxon>Rhizobium/Agrobacterium group</taxon>
        <taxon>Rhizobium</taxon>
    </lineage>
</organism>
<dbReference type="RefSeq" id="WP_016553455.1">
    <property type="nucleotide sequence ID" value="NZ_AEYE02000008.1"/>
</dbReference>
<dbReference type="STRING" id="990285.RGCCGE502_06939"/>
<dbReference type="EMBL" id="AEYE02000008">
    <property type="protein sequence ID" value="EPE99183.1"/>
    <property type="molecule type" value="Genomic_DNA"/>
</dbReference>
<dbReference type="PANTHER" id="PTHR45138:SF9">
    <property type="entry name" value="DIGUANYLATE CYCLASE DGCM-RELATED"/>
    <property type="match status" value="1"/>
</dbReference>
<dbReference type="PANTHER" id="PTHR45138">
    <property type="entry name" value="REGULATORY COMPONENTS OF SENSORY TRANSDUCTION SYSTEM"/>
    <property type="match status" value="1"/>
</dbReference>
<keyword evidence="6" id="KW-1185">Reference proteome</keyword>
<gene>
    <name evidence="5" type="ORF">RGCCGE502_06939</name>
</gene>
<dbReference type="InterPro" id="IPR050469">
    <property type="entry name" value="Diguanylate_Cyclase"/>
</dbReference>
<dbReference type="InterPro" id="IPR043128">
    <property type="entry name" value="Rev_trsase/Diguanyl_cyclase"/>
</dbReference>
<comment type="caution">
    <text evidence="5">The sequence shown here is derived from an EMBL/GenBank/DDBJ whole genome shotgun (WGS) entry which is preliminary data.</text>
</comment>
<proteinExistence type="predicted"/>
<reference evidence="5 6" key="1">
    <citation type="journal article" date="2012" name="J. Bacteriol.">
        <title>Genome sequence of Rhizobium grahamii CCGE502, a broad-host-range symbiont with low nodulation competitiveness in Phaseolus vulgaris.</title>
        <authorList>
            <person name="Althabegoiti M.J."/>
            <person name="Lozano L."/>
            <person name="Torres-Tejerizo G."/>
            <person name="Ormeno-Orrillo E."/>
            <person name="Rogel M.A."/>
            <person name="Gonzalez V."/>
            <person name="Martinez-Romero E."/>
        </authorList>
    </citation>
    <scope>NUCLEOTIDE SEQUENCE [LARGE SCALE GENOMIC DNA]</scope>
    <source>
        <strain evidence="5 6">CCGE 502</strain>
    </source>
</reference>
<evidence type="ECO:0000313" key="6">
    <source>
        <dbReference type="Proteomes" id="UP000014411"/>
    </source>
</evidence>
<dbReference type="AlphaFoldDB" id="S3IK42"/>
<feature type="domain" description="GGDEF" evidence="4">
    <location>
        <begin position="215"/>
        <end position="350"/>
    </location>
</feature>
<feature type="compositionally biased region" description="Polar residues" evidence="3">
    <location>
        <begin position="1"/>
        <end position="10"/>
    </location>
</feature>
<dbReference type="eggNOG" id="COG2199">
    <property type="taxonomic scope" value="Bacteria"/>
</dbReference>
<dbReference type="Gene3D" id="3.30.70.270">
    <property type="match status" value="1"/>
</dbReference>
<dbReference type="EC" id="2.7.7.65" evidence="1"/>
<evidence type="ECO:0000256" key="1">
    <source>
        <dbReference type="ARBA" id="ARBA00012528"/>
    </source>
</evidence>
<protein>
    <recommendedName>
        <fullName evidence="1">diguanylate cyclase</fullName>
        <ecNumber evidence="1">2.7.7.65</ecNumber>
    </recommendedName>
</protein>
<name>S3IK42_9HYPH</name>
<dbReference type="CDD" id="cd01949">
    <property type="entry name" value="GGDEF"/>
    <property type="match status" value="1"/>
</dbReference>
<dbReference type="GO" id="GO:0052621">
    <property type="term" value="F:diguanylate cyclase activity"/>
    <property type="evidence" value="ECO:0007669"/>
    <property type="project" value="UniProtKB-EC"/>
</dbReference>
<comment type="catalytic activity">
    <reaction evidence="2">
        <text>2 GTP = 3',3'-c-di-GMP + 2 diphosphate</text>
        <dbReference type="Rhea" id="RHEA:24898"/>
        <dbReference type="ChEBI" id="CHEBI:33019"/>
        <dbReference type="ChEBI" id="CHEBI:37565"/>
        <dbReference type="ChEBI" id="CHEBI:58805"/>
        <dbReference type="EC" id="2.7.7.65"/>
    </reaction>
</comment>
<dbReference type="SMART" id="SM00267">
    <property type="entry name" value="GGDEF"/>
    <property type="match status" value="1"/>
</dbReference>